<proteinExistence type="predicted"/>
<evidence type="ECO:0000256" key="1">
    <source>
        <dbReference type="SAM" id="MobiDB-lite"/>
    </source>
</evidence>
<dbReference type="Proteomes" id="UP000000495">
    <property type="component" value="Chromosome"/>
</dbReference>
<feature type="region of interest" description="Disordered" evidence="1">
    <location>
        <begin position="1"/>
        <end position="22"/>
    </location>
</feature>
<evidence type="ECO:0000313" key="2">
    <source>
        <dbReference type="EMBL" id="CCB87734.1"/>
    </source>
</evidence>
<keyword evidence="3" id="KW-1185">Reference proteome</keyword>
<sequence length="22" mass="2482">MPQDLPVAEKSIRQLEKKSVKG</sequence>
<gene>
    <name evidence="2" type="ordered locus">PUV_27840</name>
</gene>
<evidence type="ECO:0000313" key="3">
    <source>
        <dbReference type="Proteomes" id="UP000000495"/>
    </source>
</evidence>
<dbReference type="KEGG" id="puv:PUV_27840"/>
<dbReference type="AlphaFoldDB" id="F8KVJ5"/>
<protein>
    <submittedName>
        <fullName evidence="2">Uncharacterized protein</fullName>
    </submittedName>
</protein>
<reference key="1">
    <citation type="journal article" date="2011" name="Mol. Biol. Evol.">
        <title>Unity in variety -- the pan-genome of the Chlamydiae.</title>
        <authorList>
            <person name="Collingro A."/>
            <person name="Tischler P."/>
            <person name="Weinmaier T."/>
            <person name="Penz T."/>
            <person name="Heinz E."/>
            <person name="Brunham R.C."/>
            <person name="Read T.D."/>
            <person name="Bavoil P.M."/>
            <person name="Sachse K."/>
            <person name="Kahane S."/>
            <person name="Friedman M.G."/>
            <person name="Rattei T."/>
            <person name="Myers G.S.A."/>
            <person name="Horn M."/>
        </authorList>
    </citation>
    <scope>NUCLEOTIDE SEQUENCE</scope>
    <source>
        <strain>UV7</strain>
    </source>
</reference>
<reference evidence="2 3" key="2">
    <citation type="journal article" date="2011" name="Mol. Biol. Evol.">
        <title>Unity in variety--the pan-genome of the Chlamydiae.</title>
        <authorList>
            <person name="Collingro A."/>
            <person name="Tischler P."/>
            <person name="Weinmaier T."/>
            <person name="Penz T."/>
            <person name="Heinz E."/>
            <person name="Brunham R.C."/>
            <person name="Read T.D."/>
            <person name="Bavoil P.M."/>
            <person name="Sachse K."/>
            <person name="Kahane S."/>
            <person name="Friedman M.G."/>
            <person name="Rattei T."/>
            <person name="Myers G.S."/>
            <person name="Horn M."/>
        </authorList>
    </citation>
    <scope>NUCLEOTIDE SEQUENCE [LARGE SCALE GENOMIC DNA]</scope>
    <source>
        <strain evidence="3">UV7</strain>
    </source>
</reference>
<feature type="compositionally biased region" description="Basic and acidic residues" evidence="1">
    <location>
        <begin position="10"/>
        <end position="22"/>
    </location>
</feature>
<name>F8KVJ5_PARAV</name>
<dbReference type="EMBL" id="FR872580">
    <property type="protein sequence ID" value="CCB87734.1"/>
    <property type="molecule type" value="Genomic_DNA"/>
</dbReference>
<organism evidence="2 3">
    <name type="scientific">Parachlamydia acanthamoebae (strain UV7)</name>
    <dbReference type="NCBI Taxonomy" id="765952"/>
    <lineage>
        <taxon>Bacteria</taxon>
        <taxon>Pseudomonadati</taxon>
        <taxon>Chlamydiota</taxon>
        <taxon>Chlamydiia</taxon>
        <taxon>Parachlamydiales</taxon>
        <taxon>Parachlamydiaceae</taxon>
        <taxon>Parachlamydia</taxon>
    </lineage>
</organism>
<dbReference type="HOGENOM" id="CLU_3424856_0_0_0"/>
<accession>F8KVJ5</accession>